<gene>
    <name evidence="2" type="ORF">DHEL01_v206632</name>
</gene>
<evidence type="ECO:0000313" key="3">
    <source>
        <dbReference type="Proteomes" id="UP000094444"/>
    </source>
</evidence>
<accession>A0A2P5HXJ1</accession>
<dbReference type="InParanoid" id="A0A2P5HXJ1"/>
<feature type="compositionally biased region" description="Pro residues" evidence="1">
    <location>
        <begin position="1"/>
        <end position="10"/>
    </location>
</feature>
<comment type="caution">
    <text evidence="2">The sequence shown here is derived from an EMBL/GenBank/DDBJ whole genome shotgun (WGS) entry which is preliminary data.</text>
</comment>
<keyword evidence="3" id="KW-1185">Reference proteome</keyword>
<name>A0A2P5HXJ1_DIAHE</name>
<evidence type="ECO:0000313" key="2">
    <source>
        <dbReference type="EMBL" id="POS74970.1"/>
    </source>
</evidence>
<protein>
    <submittedName>
        <fullName evidence="2">Uncharacterized protein</fullName>
    </submittedName>
</protein>
<organism evidence="2 3">
    <name type="scientific">Diaporthe helianthi</name>
    <dbReference type="NCBI Taxonomy" id="158607"/>
    <lineage>
        <taxon>Eukaryota</taxon>
        <taxon>Fungi</taxon>
        <taxon>Dikarya</taxon>
        <taxon>Ascomycota</taxon>
        <taxon>Pezizomycotina</taxon>
        <taxon>Sordariomycetes</taxon>
        <taxon>Sordariomycetidae</taxon>
        <taxon>Diaporthales</taxon>
        <taxon>Diaporthaceae</taxon>
        <taxon>Diaporthe</taxon>
    </lineage>
</organism>
<dbReference type="AlphaFoldDB" id="A0A2P5HXJ1"/>
<dbReference type="Proteomes" id="UP000094444">
    <property type="component" value="Unassembled WGS sequence"/>
</dbReference>
<proteinExistence type="predicted"/>
<dbReference type="EMBL" id="MAVT02000550">
    <property type="protein sequence ID" value="POS74970.1"/>
    <property type="molecule type" value="Genomic_DNA"/>
</dbReference>
<sequence>MTAPPAPSPNPGTGNDGYRSEDEDISPDGIDSFMPPDIADPVLTLQRDPSLCGGFRRWNSAKTEKGWVLGFNEAGNIANRPSSYPIRTLSDLGALDPTQAVPQPDLQGDLYQWSKLNNPQDDIKDRFWYNLKGEKKSWDVEENDELWNALQPTLWLVSKVLKSGHPFWKAILSLYHLRPVPKEKDGRTDEEMADPDYRAYISLWYEIDRSQMYPSARQLMDAGFDSEAAALEMLRISCSSKLLVDVLREEPWTPPPNTNFNQDIRNLLQVLYQEAGFRSLNEYVFQDIPQVEEGKSFEQQLWGSEIQPFPDPADGRAAEAFRPVLLSRAWPWAHPKVHLQNRDSVNAGRYGKFTGGGGYRTWLLDPPASAYDIRTPLPVSSLAKFMQQSWWETDFVKFGHQGLKLPLHSTDPDTPFKTAAKASTSVAQFLPMLSMVIRSQLALEFLDYAIKSMYAQNYEAVTNYLFFLTREAASATLLRNRLYYEKRTWPNRLRGINDFNGKSTQSFDTTIFAPWETRLMYMMATNPGALDANLRQQIQAATDVFAELRKETQQTCLNMAVIIGQVDGILGVLGDNYINFPVTTASRRLFPGVPIARSMMEYSKAVEAAAVQEIIALSGNKGIDDIVRQWMRLLSVHLGLSGRIRGIQDQVVVARGKEDLMAIKLILFQAKRDENQPAGAAEAGQVAKDQQLARLRGQIRHTVRNNQVLITYLRQICGEEGDDGEFQTIMNIPYPAPSQQPTA</sequence>
<dbReference type="OrthoDB" id="3497519at2759"/>
<feature type="region of interest" description="Disordered" evidence="1">
    <location>
        <begin position="1"/>
        <end position="36"/>
    </location>
</feature>
<evidence type="ECO:0000256" key="1">
    <source>
        <dbReference type="SAM" id="MobiDB-lite"/>
    </source>
</evidence>
<reference evidence="2" key="1">
    <citation type="submission" date="2017-09" db="EMBL/GenBank/DDBJ databases">
        <title>Polyketide synthases of a Diaporthe helianthi virulent isolate.</title>
        <authorList>
            <person name="Baroncelli R."/>
        </authorList>
    </citation>
    <scope>NUCLEOTIDE SEQUENCE [LARGE SCALE GENOMIC DNA]</scope>
    <source>
        <strain evidence="2">7/96</strain>
    </source>
</reference>